<comment type="caution">
    <text evidence="2">The sequence shown here is derived from an EMBL/GenBank/DDBJ whole genome shotgun (WGS) entry which is preliminary data.</text>
</comment>
<dbReference type="Pfam" id="PF13302">
    <property type="entry name" value="Acetyltransf_3"/>
    <property type="match status" value="1"/>
</dbReference>
<dbReference type="InterPro" id="IPR016181">
    <property type="entry name" value="Acyl_CoA_acyltransferase"/>
</dbReference>
<dbReference type="InterPro" id="IPR000182">
    <property type="entry name" value="GNAT_dom"/>
</dbReference>
<protein>
    <submittedName>
        <fullName evidence="2">GNAT family N-acetyltransferase</fullName>
    </submittedName>
</protein>
<dbReference type="GO" id="GO:0016747">
    <property type="term" value="F:acyltransferase activity, transferring groups other than amino-acyl groups"/>
    <property type="evidence" value="ECO:0007669"/>
    <property type="project" value="InterPro"/>
</dbReference>
<gene>
    <name evidence="2" type="ORF">NEE01_06930</name>
</gene>
<dbReference type="AlphaFoldDB" id="A0AA41Z5Q6"/>
<dbReference type="RefSeq" id="WP_179511701.1">
    <property type="nucleotide sequence ID" value="NZ_JANFAV010000003.1"/>
</dbReference>
<dbReference type="PANTHER" id="PTHR43610:SF1">
    <property type="entry name" value="N-ACETYLTRANSFERASE DOMAIN-CONTAINING PROTEIN"/>
    <property type="match status" value="1"/>
</dbReference>
<evidence type="ECO:0000313" key="2">
    <source>
        <dbReference type="EMBL" id="MCW6534517.1"/>
    </source>
</evidence>
<sequence>MLTAILTDGPVRLVPFTDDHVEGLRAACAADPDIWEIYPLSMLGEHFAPSLHFIRAMPGWTTFAVLDGEEIVGMTSYIAIATPDAIEIGATYIAPHVRGGPFNRAMKRLLIDHAFATGYRTIEFRVDTRNGRSMRAVEKLGATKAGVLEKNLQTWTGYVRDTAVFSLSRADWETAT</sequence>
<accession>A0AA41Z5Q6</accession>
<dbReference type="PANTHER" id="PTHR43610">
    <property type="entry name" value="BLL6696 PROTEIN"/>
    <property type="match status" value="1"/>
</dbReference>
<keyword evidence="3" id="KW-1185">Reference proteome</keyword>
<feature type="domain" description="N-acetyltransferase" evidence="1">
    <location>
        <begin position="11"/>
        <end position="164"/>
    </location>
</feature>
<evidence type="ECO:0000259" key="1">
    <source>
        <dbReference type="PROSITE" id="PS51186"/>
    </source>
</evidence>
<proteinExistence type="predicted"/>
<dbReference type="PROSITE" id="PS51186">
    <property type="entry name" value="GNAT"/>
    <property type="match status" value="1"/>
</dbReference>
<organism evidence="2 3">
    <name type="scientific">Sphingomonas lycopersici</name>
    <dbReference type="NCBI Taxonomy" id="2951807"/>
    <lineage>
        <taxon>Bacteria</taxon>
        <taxon>Pseudomonadati</taxon>
        <taxon>Pseudomonadota</taxon>
        <taxon>Alphaproteobacteria</taxon>
        <taxon>Sphingomonadales</taxon>
        <taxon>Sphingomonadaceae</taxon>
        <taxon>Sphingomonas</taxon>
    </lineage>
</organism>
<name>A0AA41Z5Q6_9SPHN</name>
<dbReference type="EMBL" id="JANFAV010000003">
    <property type="protein sequence ID" value="MCW6534517.1"/>
    <property type="molecule type" value="Genomic_DNA"/>
</dbReference>
<dbReference type="Gene3D" id="3.40.630.30">
    <property type="match status" value="1"/>
</dbReference>
<evidence type="ECO:0000313" key="3">
    <source>
        <dbReference type="Proteomes" id="UP001165565"/>
    </source>
</evidence>
<reference evidence="2" key="1">
    <citation type="submission" date="2022-06" db="EMBL/GenBank/DDBJ databases">
        <title>Sphingomonas sp. nov. isolated from rhizosphere soil of tomato.</title>
        <authorList>
            <person name="Dong H."/>
            <person name="Gao R."/>
        </authorList>
    </citation>
    <scope>NUCLEOTIDE SEQUENCE</scope>
    <source>
        <strain evidence="2">MMSM24</strain>
    </source>
</reference>
<dbReference type="Proteomes" id="UP001165565">
    <property type="component" value="Unassembled WGS sequence"/>
</dbReference>
<dbReference type="SUPFAM" id="SSF55729">
    <property type="entry name" value="Acyl-CoA N-acyltransferases (Nat)"/>
    <property type="match status" value="1"/>
</dbReference>